<proteinExistence type="predicted"/>
<feature type="domain" description="Glycosyltransferase 2-like" evidence="3">
    <location>
        <begin position="19"/>
        <end position="154"/>
    </location>
</feature>
<organism evidence="4 5">
    <name type="scientific">Bifidobacterium gallicum DSM 20093 = LMG 11596</name>
    <dbReference type="NCBI Taxonomy" id="561180"/>
    <lineage>
        <taxon>Bacteria</taxon>
        <taxon>Bacillati</taxon>
        <taxon>Actinomycetota</taxon>
        <taxon>Actinomycetes</taxon>
        <taxon>Bifidobacteriales</taxon>
        <taxon>Bifidobacteriaceae</taxon>
        <taxon>Bifidobacterium</taxon>
    </lineage>
</organism>
<dbReference type="Proteomes" id="UP000003656">
    <property type="component" value="Unassembled WGS sequence"/>
</dbReference>
<dbReference type="EMBL" id="ABXB03000001">
    <property type="protein sequence ID" value="EFA23935.1"/>
    <property type="molecule type" value="Genomic_DNA"/>
</dbReference>
<dbReference type="STRING" id="561180.BIFGAL_03045"/>
<evidence type="ECO:0000259" key="3">
    <source>
        <dbReference type="Pfam" id="PF00535"/>
    </source>
</evidence>
<dbReference type="InterPro" id="IPR001173">
    <property type="entry name" value="Glyco_trans_2-like"/>
</dbReference>
<sequence length="345" mass="39638">MRYAVTTQQEHQHSNPLVSVIVPIYGVEAFLDQCVESIVNQTYANLEILLVDDGSKDNCHAMVDEWARRDSRIIALHKPNGGLSDARNYGLERASGEYVYFVDSDDWIEPQLVQTALRTSQDTDSDMVVIAYNSANEDGSHVFPSKDSEKFPAEGRRSSAEALTELWNDKIQNFSWSIFAKRSVYDGIRFPLNQLMEDMGTTYKLYDAANAVYFLPVCLYNYRVRSNSILDRKPPAMSADTVKDIKAIDIFAQQRYPELLEKELNWSVRYLSAAIIWASESKQQFDRPSSYRAFVRSTRKYMTSRIKKLGVRRMTLTNMLKVTPIYLHCQPALTAVSKLRDHRRI</sequence>
<dbReference type="Gene3D" id="3.90.550.10">
    <property type="entry name" value="Spore Coat Polysaccharide Biosynthesis Protein SpsA, Chain A"/>
    <property type="match status" value="1"/>
</dbReference>
<keyword evidence="1 4" id="KW-0328">Glycosyltransferase</keyword>
<dbReference type="PANTHER" id="PTHR22916">
    <property type="entry name" value="GLYCOSYLTRANSFERASE"/>
    <property type="match status" value="1"/>
</dbReference>
<evidence type="ECO:0000313" key="5">
    <source>
        <dbReference type="Proteomes" id="UP000003656"/>
    </source>
</evidence>
<keyword evidence="2 4" id="KW-0808">Transferase</keyword>
<protein>
    <submittedName>
        <fullName evidence="4">Glycosyltransferase, group 2 family protein</fullName>
        <ecNumber evidence="4">2.4.-.-</ecNumber>
    </submittedName>
</protein>
<dbReference type="InterPro" id="IPR029044">
    <property type="entry name" value="Nucleotide-diphossugar_trans"/>
</dbReference>
<gene>
    <name evidence="4" type="ORF">BIFGAL_03045</name>
</gene>
<accession>D1NRU6</accession>
<dbReference type="Pfam" id="PF00535">
    <property type="entry name" value="Glycos_transf_2"/>
    <property type="match status" value="1"/>
</dbReference>
<dbReference type="eggNOG" id="COG0463">
    <property type="taxonomic scope" value="Bacteria"/>
</dbReference>
<dbReference type="GO" id="GO:0016757">
    <property type="term" value="F:glycosyltransferase activity"/>
    <property type="evidence" value="ECO:0007669"/>
    <property type="project" value="UniProtKB-KW"/>
</dbReference>
<reference evidence="4 5" key="1">
    <citation type="submission" date="2009-11" db="EMBL/GenBank/DDBJ databases">
        <authorList>
            <person name="Weinstock G."/>
            <person name="Sodergren E."/>
            <person name="Clifton S."/>
            <person name="Fulton L."/>
            <person name="Fulton B."/>
            <person name="Courtney L."/>
            <person name="Fronick C."/>
            <person name="Harrison M."/>
            <person name="Strong C."/>
            <person name="Farmer C."/>
            <person name="Delahaunty K."/>
            <person name="Markovic C."/>
            <person name="Hall O."/>
            <person name="Minx P."/>
            <person name="Tomlinson C."/>
            <person name="Mitreva M."/>
            <person name="Nelson J."/>
            <person name="Hou S."/>
            <person name="Wollam A."/>
            <person name="Pepin K.H."/>
            <person name="Johnson M."/>
            <person name="Bhonagiri V."/>
            <person name="Nash W.E."/>
            <person name="Warren W."/>
            <person name="Chinwalla A."/>
            <person name="Mardis E.R."/>
            <person name="Wilson R.K."/>
        </authorList>
    </citation>
    <scope>NUCLEOTIDE SEQUENCE [LARGE SCALE GENOMIC DNA]</scope>
    <source>
        <strain evidence="4 5">DSM 20093</strain>
    </source>
</reference>
<evidence type="ECO:0000256" key="2">
    <source>
        <dbReference type="ARBA" id="ARBA00022679"/>
    </source>
</evidence>
<dbReference type="EC" id="2.4.-.-" evidence="4"/>
<evidence type="ECO:0000313" key="4">
    <source>
        <dbReference type="EMBL" id="EFA23935.1"/>
    </source>
</evidence>
<dbReference type="PANTHER" id="PTHR22916:SF51">
    <property type="entry name" value="GLYCOSYLTRANSFERASE EPSH-RELATED"/>
    <property type="match status" value="1"/>
</dbReference>
<dbReference type="CDD" id="cd00761">
    <property type="entry name" value="Glyco_tranf_GTA_type"/>
    <property type="match status" value="1"/>
</dbReference>
<dbReference type="OrthoDB" id="3171021at2"/>
<comment type="caution">
    <text evidence="4">The sequence shown here is derived from an EMBL/GenBank/DDBJ whole genome shotgun (WGS) entry which is preliminary data.</text>
</comment>
<evidence type="ECO:0000256" key="1">
    <source>
        <dbReference type="ARBA" id="ARBA00022676"/>
    </source>
</evidence>
<dbReference type="AlphaFoldDB" id="D1NRU6"/>
<name>D1NRU6_9BIFI</name>
<dbReference type="SUPFAM" id="SSF53448">
    <property type="entry name" value="Nucleotide-diphospho-sugar transferases"/>
    <property type="match status" value="1"/>
</dbReference>